<organism evidence="2 3">
    <name type="scientific">Leptospirillum ferriphilum</name>
    <dbReference type="NCBI Taxonomy" id="178606"/>
    <lineage>
        <taxon>Bacteria</taxon>
        <taxon>Pseudomonadati</taxon>
        <taxon>Nitrospirota</taxon>
        <taxon>Nitrospiria</taxon>
        <taxon>Nitrospirales</taxon>
        <taxon>Nitrospiraceae</taxon>
        <taxon>Leptospirillum</taxon>
    </lineage>
</organism>
<dbReference type="Pfam" id="PF01850">
    <property type="entry name" value="PIN"/>
    <property type="match status" value="1"/>
</dbReference>
<dbReference type="EMBL" id="JPGK01000004">
    <property type="protein sequence ID" value="KGA94180.1"/>
    <property type="molecule type" value="Genomic_DNA"/>
</dbReference>
<dbReference type="Gene3D" id="3.40.50.1010">
    <property type="entry name" value="5'-nuclease"/>
    <property type="match status" value="1"/>
</dbReference>
<name>A0A094WCG7_9BACT</name>
<reference evidence="2 3" key="1">
    <citation type="submission" date="2014-06" db="EMBL/GenBank/DDBJ databases">
        <title>Draft genome sequence of iron oxidizing acidophile Leptospirillum ferriphilum DSM14647.</title>
        <authorList>
            <person name="Cardenas J.P."/>
            <person name="Lazcano M."/>
            <person name="Ossandon F.J."/>
            <person name="Corbett M."/>
            <person name="Holmes D.S."/>
            <person name="Watkin E."/>
        </authorList>
    </citation>
    <scope>NUCLEOTIDE SEQUENCE [LARGE SCALE GENOMIC DNA]</scope>
    <source>
        <strain evidence="2 3">DSM 14647</strain>
    </source>
</reference>
<proteinExistence type="predicted"/>
<dbReference type="PATRIC" id="fig|178606.4.peg.1340"/>
<protein>
    <recommendedName>
        <fullName evidence="1">PIN domain-containing protein</fullName>
    </recommendedName>
</protein>
<dbReference type="InterPro" id="IPR029060">
    <property type="entry name" value="PIN-like_dom_sf"/>
</dbReference>
<evidence type="ECO:0000259" key="1">
    <source>
        <dbReference type="Pfam" id="PF01850"/>
    </source>
</evidence>
<sequence>MATALYLDSSAIVKFYVHEPHYQNVRQWAESADILATSEIAYTEVVSAFSQKVRSEEIGWDYVSQVLPKLNQLWFGRLAVVRIDPLEAAQYVLSPTFPLRAMDSVHLHAAIAFRSQMPEYSVMFCSFDRRLIQAANTYGFRVLDEDAAKRGEPLKV</sequence>
<dbReference type="CDD" id="cd09874">
    <property type="entry name" value="PIN_MT3492-like"/>
    <property type="match status" value="1"/>
</dbReference>
<dbReference type="OrthoDB" id="1525146at2"/>
<dbReference type="InterPro" id="IPR002716">
    <property type="entry name" value="PIN_dom"/>
</dbReference>
<dbReference type="AlphaFoldDB" id="A0A094WCG7"/>
<dbReference type="SUPFAM" id="SSF88723">
    <property type="entry name" value="PIN domain-like"/>
    <property type="match status" value="1"/>
</dbReference>
<dbReference type="RefSeq" id="WP_023524764.1">
    <property type="nucleotide sequence ID" value="NZ_JPGK01000004.1"/>
</dbReference>
<evidence type="ECO:0000313" key="3">
    <source>
        <dbReference type="Proteomes" id="UP000029452"/>
    </source>
</evidence>
<feature type="domain" description="PIN" evidence="1">
    <location>
        <begin position="6"/>
        <end position="134"/>
    </location>
</feature>
<comment type="caution">
    <text evidence="2">The sequence shown here is derived from an EMBL/GenBank/DDBJ whole genome shotgun (WGS) entry which is preliminary data.</text>
</comment>
<evidence type="ECO:0000313" key="2">
    <source>
        <dbReference type="EMBL" id="KGA94180.1"/>
    </source>
</evidence>
<accession>A0A094WCG7</accession>
<gene>
    <name evidence="2" type="ORF">LptCag_0806</name>
</gene>
<dbReference type="Proteomes" id="UP000029452">
    <property type="component" value="Unassembled WGS sequence"/>
</dbReference>